<dbReference type="Pfam" id="PF18073">
    <property type="entry name" value="Zn_ribbon_LapB"/>
    <property type="match status" value="1"/>
</dbReference>
<dbReference type="InterPro" id="IPR004504">
    <property type="entry name" value="DNA_repair_RadA"/>
</dbReference>
<dbReference type="SMART" id="SM00382">
    <property type="entry name" value="AAA"/>
    <property type="match status" value="1"/>
</dbReference>
<gene>
    <name evidence="11" type="primary">radA</name>
    <name evidence="16" type="ordered locus">Nther_0158</name>
</gene>
<dbReference type="GO" id="GO:0008168">
    <property type="term" value="F:methyltransferase activity"/>
    <property type="evidence" value="ECO:0007669"/>
    <property type="project" value="UniProtKB-KW"/>
</dbReference>
<dbReference type="InterPro" id="IPR027417">
    <property type="entry name" value="P-loop_NTPase"/>
</dbReference>
<feature type="domain" description="RecA family profile 1" evidence="15">
    <location>
        <begin position="70"/>
        <end position="219"/>
    </location>
</feature>
<evidence type="ECO:0000256" key="6">
    <source>
        <dbReference type="ARBA" id="ARBA00022833"/>
    </source>
</evidence>
<keyword evidence="7 11" id="KW-0067">ATP-binding</keyword>
<dbReference type="KEGG" id="nth:Nther_0158"/>
<dbReference type="PROSITE" id="PS50162">
    <property type="entry name" value="RECA_2"/>
    <property type="match status" value="1"/>
</dbReference>
<feature type="binding site" evidence="11">
    <location>
        <begin position="99"/>
        <end position="106"/>
    </location>
    <ligand>
        <name>ATP</name>
        <dbReference type="ChEBI" id="CHEBI:30616"/>
    </ligand>
</feature>
<dbReference type="HOGENOM" id="CLU_018264_0_1_9"/>
<dbReference type="STRING" id="457570.Nther_0158"/>
<keyword evidence="2 11" id="KW-0547">Nucleotide-binding</keyword>
<dbReference type="EMBL" id="CP001034">
    <property type="protein sequence ID" value="ACB83757.1"/>
    <property type="molecule type" value="Genomic_DNA"/>
</dbReference>
<evidence type="ECO:0000259" key="15">
    <source>
        <dbReference type="PROSITE" id="PS50162"/>
    </source>
</evidence>
<dbReference type="InterPro" id="IPR020588">
    <property type="entry name" value="RecA_ATP-bd"/>
</dbReference>
<dbReference type="PRINTS" id="PR01874">
    <property type="entry name" value="DNAREPAIRADA"/>
</dbReference>
<dbReference type="eggNOG" id="COG1066">
    <property type="taxonomic scope" value="Bacteria"/>
</dbReference>
<comment type="domain">
    <text evidence="11">The middle region has homology to RecA with ATPase motifs including the RadA KNRFG motif, while the C-terminus is homologous to Lon protease.</text>
</comment>
<dbReference type="FunFam" id="3.40.50.300:FF:000050">
    <property type="entry name" value="DNA repair protein RadA"/>
    <property type="match status" value="1"/>
</dbReference>
<dbReference type="PANTHER" id="PTHR32472:SF10">
    <property type="entry name" value="DNA REPAIR PROTEIN RADA-LIKE PROTEIN"/>
    <property type="match status" value="1"/>
</dbReference>
<feature type="region of interest" description="Lon-protease-like" evidence="11">
    <location>
        <begin position="354"/>
        <end position="456"/>
    </location>
</feature>
<keyword evidence="4 13" id="KW-0863">Zinc-finger</keyword>
<accession>B2A4A3</accession>
<evidence type="ECO:0000256" key="5">
    <source>
        <dbReference type="ARBA" id="ARBA00022801"/>
    </source>
</evidence>
<dbReference type="AlphaFoldDB" id="B2A4A3"/>
<keyword evidence="5" id="KW-0378">Hydrolase</keyword>
<keyword evidence="9 11" id="KW-0238">DNA-binding</keyword>
<dbReference type="Proteomes" id="UP000001683">
    <property type="component" value="Chromosome"/>
</dbReference>
<dbReference type="GO" id="GO:0003684">
    <property type="term" value="F:damaged DNA binding"/>
    <property type="evidence" value="ECO:0007669"/>
    <property type="project" value="InterPro"/>
</dbReference>
<keyword evidence="16" id="KW-0489">Methyltransferase</keyword>
<keyword evidence="16" id="KW-0808">Transferase</keyword>
<dbReference type="InParanoid" id="B2A4A3"/>
<reference evidence="16 17" key="2">
    <citation type="journal article" date="2011" name="J. Bacteriol.">
        <title>Complete genome sequence of the anaerobic, halophilic alkalithermophile Natranaerobius thermophilus JW/NM-WN-LF.</title>
        <authorList>
            <person name="Zhao B."/>
            <person name="Mesbah N.M."/>
            <person name="Dalin E."/>
            <person name="Goodwin L."/>
            <person name="Nolan M."/>
            <person name="Pitluck S."/>
            <person name="Chertkov O."/>
            <person name="Brettin T.S."/>
            <person name="Han J."/>
            <person name="Larimer F.W."/>
            <person name="Land M.L."/>
            <person name="Hauser L."/>
            <person name="Kyrpides N."/>
            <person name="Wiegel J."/>
        </authorList>
    </citation>
    <scope>NUCLEOTIDE SEQUENCE [LARGE SCALE GENOMIC DNA]</scope>
    <source>
        <strain evidence="17">ATCC BAA-1301 / DSM 18059 / JW/NM-WN-LF</strain>
    </source>
</reference>
<dbReference type="SUPFAM" id="SSF54211">
    <property type="entry name" value="Ribosomal protein S5 domain 2-like"/>
    <property type="match status" value="1"/>
</dbReference>
<dbReference type="Pfam" id="PF13481">
    <property type="entry name" value="AAA_25"/>
    <property type="match status" value="1"/>
</dbReference>
<keyword evidence="8 11" id="KW-0346">Stress response</keyword>
<dbReference type="GO" id="GO:0005829">
    <property type="term" value="C:cytosol"/>
    <property type="evidence" value="ECO:0007669"/>
    <property type="project" value="TreeGrafter"/>
</dbReference>
<dbReference type="PANTHER" id="PTHR32472">
    <property type="entry name" value="DNA REPAIR PROTEIN RADA"/>
    <property type="match status" value="1"/>
</dbReference>
<organism evidence="16 17">
    <name type="scientific">Natranaerobius thermophilus (strain ATCC BAA-1301 / DSM 18059 / JW/NM-WN-LF)</name>
    <dbReference type="NCBI Taxonomy" id="457570"/>
    <lineage>
        <taxon>Bacteria</taxon>
        <taxon>Bacillati</taxon>
        <taxon>Bacillota</taxon>
        <taxon>Clostridia</taxon>
        <taxon>Natranaerobiales</taxon>
        <taxon>Natranaerobiaceae</taxon>
        <taxon>Natranaerobius</taxon>
    </lineage>
</organism>
<dbReference type="InterPro" id="IPR041166">
    <property type="entry name" value="Rubredoxin_2"/>
</dbReference>
<evidence type="ECO:0000256" key="8">
    <source>
        <dbReference type="ARBA" id="ARBA00023016"/>
    </source>
</evidence>
<evidence type="ECO:0000256" key="2">
    <source>
        <dbReference type="ARBA" id="ARBA00022741"/>
    </source>
</evidence>
<feature type="region of interest" description="Disordered" evidence="14">
    <location>
        <begin position="39"/>
        <end position="58"/>
    </location>
</feature>
<keyword evidence="17" id="KW-1185">Reference proteome</keyword>
<keyword evidence="1 11" id="KW-0479">Metal-binding</keyword>
<dbReference type="GO" id="GO:0008270">
    <property type="term" value="F:zinc ion binding"/>
    <property type="evidence" value="ECO:0007669"/>
    <property type="project" value="UniProtKB-KW"/>
</dbReference>
<dbReference type="GO" id="GO:0140664">
    <property type="term" value="F:ATP-dependent DNA damage sensor activity"/>
    <property type="evidence" value="ECO:0007669"/>
    <property type="project" value="InterPro"/>
</dbReference>
<evidence type="ECO:0000256" key="12">
    <source>
        <dbReference type="NCBIfam" id="TIGR00416"/>
    </source>
</evidence>
<evidence type="ECO:0000256" key="1">
    <source>
        <dbReference type="ARBA" id="ARBA00022723"/>
    </source>
</evidence>
<dbReference type="FunCoup" id="B2A4A3">
    <property type="interactions" value="328"/>
</dbReference>
<dbReference type="GO" id="GO:0032259">
    <property type="term" value="P:methylation"/>
    <property type="evidence" value="ECO:0007669"/>
    <property type="project" value="UniProtKB-KW"/>
</dbReference>
<evidence type="ECO:0000256" key="9">
    <source>
        <dbReference type="ARBA" id="ARBA00023125"/>
    </source>
</evidence>
<dbReference type="InterPro" id="IPR020568">
    <property type="entry name" value="Ribosomal_Su5_D2-typ_SF"/>
</dbReference>
<comment type="similarity">
    <text evidence="11 13">Belongs to the RecA family. RadA subfamily.</text>
</comment>
<dbReference type="SUPFAM" id="SSF52540">
    <property type="entry name" value="P-loop containing nucleoside triphosphate hydrolases"/>
    <property type="match status" value="1"/>
</dbReference>
<proteinExistence type="inferred from homology"/>
<dbReference type="Gene3D" id="3.30.230.10">
    <property type="match status" value="1"/>
</dbReference>
<dbReference type="HAMAP" id="MF_01498">
    <property type="entry name" value="RadA_bact"/>
    <property type="match status" value="1"/>
</dbReference>
<dbReference type="Pfam" id="PF13541">
    <property type="entry name" value="ChlI"/>
    <property type="match status" value="1"/>
</dbReference>
<evidence type="ECO:0000256" key="7">
    <source>
        <dbReference type="ARBA" id="ARBA00022840"/>
    </source>
</evidence>
<sequence>MKKSTIYYMCLDCGHTELKWLGKCPACSNWNTFQKKYQQPSDNKHKSNIGSSESEQSSQVITLSEIDLEKEPRMSTSIDELDRVLGGGIVPGSVVLFGGDPGIGKSTLMLQASHNLDTLNFSTLYVSGEESLSQLKLRCERLGLNSESLLFASITDLRELENRLNEQKPQILIIDSIQSLYTPEIEAPPGSLSQVKHCAAVLHSVAKENEIACLIVGHVTKAGQIAGPKVLEHIVDTVLYFEGDHHQDYRILRSIKNRFGPIEIGVFEMRQTGLQEITNPSKLFLRKRPDYTVGSAILPSLEGTRAFLVEIQALVSTSQLGTPRRVVTGIDSNRAALITAVLEKKSGLHLVGDDIFINVVGGAKVAEPAADLAVALSLISSFKEQGFPGDLVVMGEIGLTGEIRSCNQPEKRLLEAERMGFKKAILPEACRLNHHQGNIEIYPVSYLKDVLEILSG</sequence>
<keyword evidence="3 11" id="KW-0227">DNA damage</keyword>
<dbReference type="InterPro" id="IPR014721">
    <property type="entry name" value="Ribsml_uS5_D2-typ_fold_subgr"/>
</dbReference>
<evidence type="ECO:0000256" key="14">
    <source>
        <dbReference type="SAM" id="MobiDB-lite"/>
    </source>
</evidence>
<feature type="short sequence motif" description="RadA KNRFG motif" evidence="11">
    <location>
        <begin position="256"/>
        <end position="260"/>
    </location>
</feature>
<dbReference type="NCBIfam" id="TIGR00416">
    <property type="entry name" value="sms"/>
    <property type="match status" value="1"/>
</dbReference>
<evidence type="ECO:0000313" key="16">
    <source>
        <dbReference type="EMBL" id="ACB83757.1"/>
    </source>
</evidence>
<evidence type="ECO:0000256" key="4">
    <source>
        <dbReference type="ARBA" id="ARBA00022771"/>
    </source>
</evidence>
<comment type="function">
    <text evidence="11">Plays a role in repairing double-strand DNA breaks, probably involving stabilizing or processing branched DNA or blocked replication forks.</text>
</comment>
<keyword evidence="10 11" id="KW-0234">DNA repair</keyword>
<comment type="function">
    <text evidence="13">DNA-dependent ATPase involved in processing of recombination intermediates, plays a role in repairing DNA breaks. Stimulates the branch migration of RecA-mediated strand transfer reactions, allowing the 3' invading strand to extend heteroduplex DNA faster. Binds ssDNA in the presence of ADP but not other nucleotides, has ATPase activity that is stimulated by ssDNA and various branched DNA structures, but inhibited by SSB. Does not have RecA's homology-searching function.</text>
</comment>
<dbReference type="GO" id="GO:0005524">
    <property type="term" value="F:ATP binding"/>
    <property type="evidence" value="ECO:0007669"/>
    <property type="project" value="UniProtKB-UniRule"/>
</dbReference>
<dbReference type="Gene3D" id="3.40.50.300">
    <property type="entry name" value="P-loop containing nucleotide triphosphate hydrolases"/>
    <property type="match status" value="1"/>
</dbReference>
<evidence type="ECO:0000313" key="17">
    <source>
        <dbReference type="Proteomes" id="UP000001683"/>
    </source>
</evidence>
<protein>
    <recommendedName>
        <fullName evidence="11 12">DNA repair protein RadA</fullName>
    </recommendedName>
</protein>
<evidence type="ECO:0000256" key="10">
    <source>
        <dbReference type="ARBA" id="ARBA00023204"/>
    </source>
</evidence>
<evidence type="ECO:0000256" key="3">
    <source>
        <dbReference type="ARBA" id="ARBA00022763"/>
    </source>
</evidence>
<evidence type="ECO:0000256" key="13">
    <source>
        <dbReference type="RuleBase" id="RU003555"/>
    </source>
</evidence>
<dbReference type="GO" id="GO:0016787">
    <property type="term" value="F:hydrolase activity"/>
    <property type="evidence" value="ECO:0007669"/>
    <property type="project" value="UniProtKB-KW"/>
</dbReference>
<dbReference type="InterPro" id="IPR003593">
    <property type="entry name" value="AAA+_ATPase"/>
</dbReference>
<evidence type="ECO:0000256" key="11">
    <source>
        <dbReference type="HAMAP-Rule" id="MF_01498"/>
    </source>
</evidence>
<dbReference type="GO" id="GO:0000725">
    <property type="term" value="P:recombinational repair"/>
    <property type="evidence" value="ECO:0007669"/>
    <property type="project" value="UniProtKB-UniRule"/>
</dbReference>
<keyword evidence="6 13" id="KW-0862">Zinc</keyword>
<reference evidence="16 17" key="1">
    <citation type="submission" date="2008-04" db="EMBL/GenBank/DDBJ databases">
        <title>Complete sequence of chromosome of Natranaerobius thermophilus JW/NM-WN-LF.</title>
        <authorList>
            <consortium name="US DOE Joint Genome Institute"/>
            <person name="Copeland A."/>
            <person name="Lucas S."/>
            <person name="Lapidus A."/>
            <person name="Glavina del Rio T."/>
            <person name="Dalin E."/>
            <person name="Tice H."/>
            <person name="Bruce D."/>
            <person name="Goodwin L."/>
            <person name="Pitluck S."/>
            <person name="Chertkov O."/>
            <person name="Brettin T."/>
            <person name="Detter J.C."/>
            <person name="Han C."/>
            <person name="Kuske C.R."/>
            <person name="Schmutz J."/>
            <person name="Larimer F."/>
            <person name="Land M."/>
            <person name="Hauser L."/>
            <person name="Kyrpides N."/>
            <person name="Lykidis A."/>
            <person name="Mesbah N.M."/>
            <person name="Wiegel J."/>
        </authorList>
    </citation>
    <scope>NUCLEOTIDE SEQUENCE [LARGE SCALE GENOMIC DNA]</scope>
    <source>
        <strain evidence="17">ATCC BAA-1301 / DSM 18059 / JW/NM-WN-LF</strain>
    </source>
</reference>
<dbReference type="CDD" id="cd01121">
    <property type="entry name" value="RadA_SMS_N"/>
    <property type="match status" value="1"/>
</dbReference>
<name>B2A4A3_NATTJ</name>
<dbReference type="MEROPS" id="S16.A04"/>